<gene>
    <name evidence="10" type="ORF">ACFQKB_41025</name>
</gene>
<feature type="region of interest" description="Disordered" evidence="7">
    <location>
        <begin position="1"/>
        <end position="40"/>
    </location>
</feature>
<dbReference type="PANTHER" id="PTHR43133">
    <property type="entry name" value="RNA POLYMERASE ECF-TYPE SIGMA FACTO"/>
    <property type="match status" value="1"/>
</dbReference>
<feature type="region of interest" description="Disordered" evidence="7">
    <location>
        <begin position="272"/>
        <end position="325"/>
    </location>
</feature>
<dbReference type="InterPro" id="IPR013249">
    <property type="entry name" value="RNA_pol_sigma70_r4_t2"/>
</dbReference>
<protein>
    <recommendedName>
        <fullName evidence="6">RNA polymerase sigma factor</fullName>
    </recommendedName>
</protein>
<dbReference type="Pfam" id="PF04542">
    <property type="entry name" value="Sigma70_r2"/>
    <property type="match status" value="1"/>
</dbReference>
<keyword evidence="3 6" id="KW-0731">Sigma factor</keyword>
<feature type="domain" description="RNA polymerase sigma-70 region 2" evidence="8">
    <location>
        <begin position="48"/>
        <end position="109"/>
    </location>
</feature>
<dbReference type="Gene3D" id="1.10.1740.10">
    <property type="match status" value="1"/>
</dbReference>
<comment type="caution">
    <text evidence="10">The sequence shown here is derived from an EMBL/GenBank/DDBJ whole genome shotgun (WGS) entry which is preliminary data.</text>
</comment>
<feature type="compositionally biased region" description="Basic and acidic residues" evidence="7">
    <location>
        <begin position="293"/>
        <end position="306"/>
    </location>
</feature>
<dbReference type="SUPFAM" id="SSF88659">
    <property type="entry name" value="Sigma3 and sigma4 domains of RNA polymerase sigma factors"/>
    <property type="match status" value="1"/>
</dbReference>
<evidence type="ECO:0000256" key="1">
    <source>
        <dbReference type="ARBA" id="ARBA00010641"/>
    </source>
</evidence>
<keyword evidence="11" id="KW-1185">Reference proteome</keyword>
<evidence type="ECO:0000313" key="10">
    <source>
        <dbReference type="EMBL" id="MFC6886199.1"/>
    </source>
</evidence>
<organism evidence="10 11">
    <name type="scientific">Actinomadura yumaensis</name>
    <dbReference type="NCBI Taxonomy" id="111807"/>
    <lineage>
        <taxon>Bacteria</taxon>
        <taxon>Bacillati</taxon>
        <taxon>Actinomycetota</taxon>
        <taxon>Actinomycetes</taxon>
        <taxon>Streptosporangiales</taxon>
        <taxon>Thermomonosporaceae</taxon>
        <taxon>Actinomadura</taxon>
    </lineage>
</organism>
<dbReference type="InterPro" id="IPR013325">
    <property type="entry name" value="RNA_pol_sigma_r2"/>
</dbReference>
<evidence type="ECO:0000256" key="2">
    <source>
        <dbReference type="ARBA" id="ARBA00023015"/>
    </source>
</evidence>
<sequence>MVVRLAPPRTHPRAQGRRRRSDAVSGRPARGPSPGHAARETLSSYPEFYRHWMPRLTGFLRAQTSDSRWVEDVAQESMLAAQLRWDELMTYDKPGAWLFKVATTMLRRWQAKAREQCTSLDDMVTRGVHHGLVAAAWEADGHLDLMNAIRSLPRRQREAVALHHLLQMPLAEVADILGITEGSAKTHVHRARKRLEELLTPAPARPPAPSAPPARTDPNAPFARTVPNASSVPTVQAASTAPNVSTASTAQAVPTALTGQAARRDVVAGRQVNVSSAGSAGSSEGGRSARPGAELEDRPGTGRDGRAGAWPMGGEGDGAEARGLA</sequence>
<feature type="compositionally biased region" description="Basic residues" evidence="7">
    <location>
        <begin position="10"/>
        <end position="20"/>
    </location>
</feature>
<keyword evidence="4 6" id="KW-0238">DNA-binding</keyword>
<name>A0ABW2CWM3_9ACTN</name>
<dbReference type="InterPro" id="IPR036388">
    <property type="entry name" value="WH-like_DNA-bd_sf"/>
</dbReference>
<evidence type="ECO:0000256" key="3">
    <source>
        <dbReference type="ARBA" id="ARBA00023082"/>
    </source>
</evidence>
<evidence type="ECO:0000259" key="8">
    <source>
        <dbReference type="Pfam" id="PF04542"/>
    </source>
</evidence>
<dbReference type="PANTHER" id="PTHR43133:SF8">
    <property type="entry name" value="RNA POLYMERASE SIGMA FACTOR HI_1459-RELATED"/>
    <property type="match status" value="1"/>
</dbReference>
<dbReference type="NCBIfam" id="TIGR02937">
    <property type="entry name" value="sigma70-ECF"/>
    <property type="match status" value="1"/>
</dbReference>
<keyword evidence="2 6" id="KW-0805">Transcription regulation</keyword>
<dbReference type="PROSITE" id="PS01063">
    <property type="entry name" value="SIGMA70_ECF"/>
    <property type="match status" value="1"/>
</dbReference>
<accession>A0ABW2CWM3</accession>
<feature type="domain" description="RNA polymerase sigma factor 70 region 4 type 2" evidence="9">
    <location>
        <begin position="143"/>
        <end position="195"/>
    </location>
</feature>
<dbReference type="Pfam" id="PF08281">
    <property type="entry name" value="Sigma70_r4_2"/>
    <property type="match status" value="1"/>
</dbReference>
<evidence type="ECO:0000256" key="7">
    <source>
        <dbReference type="SAM" id="MobiDB-lite"/>
    </source>
</evidence>
<feature type="compositionally biased region" description="Low complexity" evidence="7">
    <location>
        <begin position="275"/>
        <end position="292"/>
    </location>
</feature>
<dbReference type="SUPFAM" id="SSF88946">
    <property type="entry name" value="Sigma2 domain of RNA polymerase sigma factors"/>
    <property type="match status" value="1"/>
</dbReference>
<keyword evidence="5 6" id="KW-0804">Transcription</keyword>
<feature type="compositionally biased region" description="Pro residues" evidence="7">
    <location>
        <begin position="203"/>
        <end position="212"/>
    </location>
</feature>
<evidence type="ECO:0000259" key="9">
    <source>
        <dbReference type="Pfam" id="PF08281"/>
    </source>
</evidence>
<evidence type="ECO:0000256" key="6">
    <source>
        <dbReference type="RuleBase" id="RU000716"/>
    </source>
</evidence>
<dbReference type="InterPro" id="IPR007627">
    <property type="entry name" value="RNA_pol_sigma70_r2"/>
</dbReference>
<evidence type="ECO:0000313" key="11">
    <source>
        <dbReference type="Proteomes" id="UP001596380"/>
    </source>
</evidence>
<dbReference type="InterPro" id="IPR039425">
    <property type="entry name" value="RNA_pol_sigma-70-like"/>
</dbReference>
<dbReference type="Gene3D" id="1.10.10.10">
    <property type="entry name" value="Winged helix-like DNA-binding domain superfamily/Winged helix DNA-binding domain"/>
    <property type="match status" value="1"/>
</dbReference>
<evidence type="ECO:0000256" key="4">
    <source>
        <dbReference type="ARBA" id="ARBA00023125"/>
    </source>
</evidence>
<dbReference type="EMBL" id="JBHSXS010000049">
    <property type="protein sequence ID" value="MFC6886199.1"/>
    <property type="molecule type" value="Genomic_DNA"/>
</dbReference>
<evidence type="ECO:0000256" key="5">
    <source>
        <dbReference type="ARBA" id="ARBA00023163"/>
    </source>
</evidence>
<dbReference type="InterPro" id="IPR014284">
    <property type="entry name" value="RNA_pol_sigma-70_dom"/>
</dbReference>
<feature type="compositionally biased region" description="Polar residues" evidence="7">
    <location>
        <begin position="227"/>
        <end position="251"/>
    </location>
</feature>
<proteinExistence type="inferred from homology"/>
<comment type="similarity">
    <text evidence="1 6">Belongs to the sigma-70 factor family. ECF subfamily.</text>
</comment>
<dbReference type="InterPro" id="IPR000838">
    <property type="entry name" value="RNA_pol_sigma70_ECF_CS"/>
</dbReference>
<dbReference type="Proteomes" id="UP001596380">
    <property type="component" value="Unassembled WGS sequence"/>
</dbReference>
<reference evidence="11" key="1">
    <citation type="journal article" date="2019" name="Int. J. Syst. Evol. Microbiol.">
        <title>The Global Catalogue of Microorganisms (GCM) 10K type strain sequencing project: providing services to taxonomists for standard genome sequencing and annotation.</title>
        <authorList>
            <consortium name="The Broad Institute Genomics Platform"/>
            <consortium name="The Broad Institute Genome Sequencing Center for Infectious Disease"/>
            <person name="Wu L."/>
            <person name="Ma J."/>
        </authorList>
    </citation>
    <scope>NUCLEOTIDE SEQUENCE [LARGE SCALE GENOMIC DNA]</scope>
    <source>
        <strain evidence="11">JCM 3369</strain>
    </source>
</reference>
<dbReference type="InterPro" id="IPR013324">
    <property type="entry name" value="RNA_pol_sigma_r3/r4-like"/>
</dbReference>
<feature type="region of interest" description="Disordered" evidence="7">
    <location>
        <begin position="198"/>
        <end position="251"/>
    </location>
</feature>
<dbReference type="CDD" id="cd06171">
    <property type="entry name" value="Sigma70_r4"/>
    <property type="match status" value="1"/>
</dbReference>